<evidence type="ECO:0000313" key="7">
    <source>
        <dbReference type="EMBL" id="KAK4780782.1"/>
    </source>
</evidence>
<evidence type="ECO:0000256" key="1">
    <source>
        <dbReference type="ARBA" id="ARBA00001933"/>
    </source>
</evidence>
<keyword evidence="3" id="KW-0808">Transferase</keyword>
<keyword evidence="3" id="KW-0032">Aminotransferase</keyword>
<dbReference type="Gene3D" id="3.90.1150.10">
    <property type="entry name" value="Aspartate Aminotransferase, domain 1"/>
    <property type="match status" value="1"/>
</dbReference>
<dbReference type="PANTHER" id="PTHR43795:SF15">
    <property type="entry name" value="TRYPTOPHAN AMINOTRANSFERASE-RELATED PROTEIN 1"/>
    <property type="match status" value="1"/>
</dbReference>
<dbReference type="EMBL" id="JAXIOK010000001">
    <property type="protein sequence ID" value="KAK4780782.1"/>
    <property type="molecule type" value="Genomic_DNA"/>
</dbReference>
<protein>
    <recommendedName>
        <fullName evidence="6">Alliinase C-terminal domain-containing protein</fullName>
    </recommendedName>
</protein>
<dbReference type="Gene3D" id="3.40.640.10">
    <property type="entry name" value="Type I PLP-dependent aspartate aminotransferase-like (Major domain)"/>
    <property type="match status" value="1"/>
</dbReference>
<dbReference type="AlphaFoldDB" id="A0AAN7QVQ1"/>
<accession>A0AAN7QVQ1</accession>
<keyword evidence="4" id="KW-0663">Pyridoxal phosphate</keyword>
<dbReference type="PANTHER" id="PTHR43795">
    <property type="entry name" value="BIFUNCTIONAL ASPARTATE AMINOTRANSFERASE AND GLUTAMATE/ASPARTATE-PREPHENATE AMINOTRANSFERASE-RELATED"/>
    <property type="match status" value="1"/>
</dbReference>
<dbReference type="GO" id="GO:0006520">
    <property type="term" value="P:amino acid metabolic process"/>
    <property type="evidence" value="ECO:0007669"/>
    <property type="project" value="TreeGrafter"/>
</dbReference>
<organism evidence="7 8">
    <name type="scientific">Trapa incisa</name>
    <dbReference type="NCBI Taxonomy" id="236973"/>
    <lineage>
        <taxon>Eukaryota</taxon>
        <taxon>Viridiplantae</taxon>
        <taxon>Streptophyta</taxon>
        <taxon>Embryophyta</taxon>
        <taxon>Tracheophyta</taxon>
        <taxon>Spermatophyta</taxon>
        <taxon>Magnoliopsida</taxon>
        <taxon>eudicotyledons</taxon>
        <taxon>Gunneridae</taxon>
        <taxon>Pentapetalae</taxon>
        <taxon>rosids</taxon>
        <taxon>malvids</taxon>
        <taxon>Myrtales</taxon>
        <taxon>Lythraceae</taxon>
        <taxon>Trapa</taxon>
    </lineage>
</organism>
<dbReference type="InterPro" id="IPR006948">
    <property type="entry name" value="Alliinase_C"/>
</dbReference>
<dbReference type="Proteomes" id="UP001345219">
    <property type="component" value="Chromosome 13"/>
</dbReference>
<reference evidence="7 8" key="1">
    <citation type="journal article" date="2023" name="Hortic Res">
        <title>Pangenome of water caltrop reveals structural variations and asymmetric subgenome divergence after allopolyploidization.</title>
        <authorList>
            <person name="Zhang X."/>
            <person name="Chen Y."/>
            <person name="Wang L."/>
            <person name="Yuan Y."/>
            <person name="Fang M."/>
            <person name="Shi L."/>
            <person name="Lu R."/>
            <person name="Comes H.P."/>
            <person name="Ma Y."/>
            <person name="Chen Y."/>
            <person name="Huang G."/>
            <person name="Zhou Y."/>
            <person name="Zheng Z."/>
            <person name="Qiu Y."/>
        </authorList>
    </citation>
    <scope>NUCLEOTIDE SEQUENCE [LARGE SCALE GENOMIC DNA]</scope>
    <source>
        <tissue evidence="7">Roots</tissue>
    </source>
</reference>
<dbReference type="Gene3D" id="2.10.25.30">
    <property type="entry name" value="EGF-like, alliinase"/>
    <property type="match status" value="1"/>
</dbReference>
<dbReference type="SUPFAM" id="SSF53383">
    <property type="entry name" value="PLP-dependent transferases"/>
    <property type="match status" value="1"/>
</dbReference>
<evidence type="ECO:0000256" key="5">
    <source>
        <dbReference type="SAM" id="MobiDB-lite"/>
    </source>
</evidence>
<comment type="caution">
    <text evidence="7">The sequence shown here is derived from an EMBL/GenBank/DDBJ whole genome shotgun (WGS) entry which is preliminary data.</text>
</comment>
<dbReference type="InterPro" id="IPR037029">
    <property type="entry name" value="Alliinase_N_sf"/>
</dbReference>
<dbReference type="InterPro" id="IPR050478">
    <property type="entry name" value="Ethylene_sulfur-biosynth"/>
</dbReference>
<keyword evidence="8" id="KW-1185">Reference proteome</keyword>
<sequence>MSNQSFLSLYSLFLGEASFELVSALKLVIQSSMESYEHGETQFQQLQSICASVCEKMTDSKIAHRAQKIESERERTERWGIYRDKRLERERDVLHGEWNSLNRSSLSNGTLPAAGSSSGSGPGVSLDSSINLDQGDPALFEEYWRKAGERFNVAIGGGELMSYFSNLNSMCWFLLPELDVSVRRLHRLIGNAATEGRHVVVGTGSTQLLQAVLYALSSGDSPDQEPLSVVCAAPYYSCYPEVTGILRSGLYKWEGDARSFDKDGPYIELVTSPNNPDGSIRGPVVNRGDGKVVYDLAYYWPQYTAITHQADHDIMLFTFSKSTGHAGSRIGWAILKDREVARKMIKFMEVTSIGVSKEAQFRASKILGAICDGYESLSPEVLPESFFEYSKRLMIKRWGKLEEAVKLGGGIFSLPKFSREYCLFSTEFTETRPAFAWLKCKEELKDAEGLLRAHKVLARGGSKFGVDPTFVRVSMLSREDVFDAFLERLSAIKGGIMSNGSHA</sequence>
<feature type="compositionally biased region" description="Low complexity" evidence="5">
    <location>
        <begin position="115"/>
        <end position="129"/>
    </location>
</feature>
<evidence type="ECO:0000256" key="3">
    <source>
        <dbReference type="ARBA" id="ARBA00022576"/>
    </source>
</evidence>
<comment type="similarity">
    <text evidence="2">Belongs to the alliinase family.</text>
</comment>
<dbReference type="CDD" id="cd00609">
    <property type="entry name" value="AAT_like"/>
    <property type="match status" value="1"/>
</dbReference>
<evidence type="ECO:0000313" key="8">
    <source>
        <dbReference type="Proteomes" id="UP001345219"/>
    </source>
</evidence>
<gene>
    <name evidence="7" type="ORF">SAY87_016888</name>
</gene>
<feature type="region of interest" description="Disordered" evidence="5">
    <location>
        <begin position="109"/>
        <end position="129"/>
    </location>
</feature>
<name>A0AAN7QVQ1_9MYRT</name>
<dbReference type="InterPro" id="IPR015422">
    <property type="entry name" value="PyrdxlP-dep_Trfase_small"/>
</dbReference>
<feature type="domain" description="Alliinase C-terminal" evidence="6">
    <location>
        <begin position="130"/>
        <end position="492"/>
    </location>
</feature>
<dbReference type="InterPro" id="IPR015421">
    <property type="entry name" value="PyrdxlP-dep_Trfase_major"/>
</dbReference>
<dbReference type="Pfam" id="PF04864">
    <property type="entry name" value="Alliinase_C"/>
    <property type="match status" value="1"/>
</dbReference>
<comment type="cofactor">
    <cofactor evidence="1">
        <name>pyridoxal 5'-phosphate</name>
        <dbReference type="ChEBI" id="CHEBI:597326"/>
    </cofactor>
</comment>
<dbReference type="GO" id="GO:0016846">
    <property type="term" value="F:carbon-sulfur lyase activity"/>
    <property type="evidence" value="ECO:0007669"/>
    <property type="project" value="InterPro"/>
</dbReference>
<evidence type="ECO:0000256" key="2">
    <source>
        <dbReference type="ARBA" id="ARBA00006312"/>
    </source>
</evidence>
<evidence type="ECO:0000256" key="4">
    <source>
        <dbReference type="ARBA" id="ARBA00022898"/>
    </source>
</evidence>
<dbReference type="InterPro" id="IPR015424">
    <property type="entry name" value="PyrdxlP-dep_Trfase"/>
</dbReference>
<evidence type="ECO:0000259" key="6">
    <source>
        <dbReference type="Pfam" id="PF04864"/>
    </source>
</evidence>
<dbReference type="GO" id="GO:0008483">
    <property type="term" value="F:transaminase activity"/>
    <property type="evidence" value="ECO:0007669"/>
    <property type="project" value="UniProtKB-KW"/>
</dbReference>
<proteinExistence type="inferred from homology"/>